<evidence type="ECO:0000313" key="2">
    <source>
        <dbReference type="EMBL" id="JAD80044.1"/>
    </source>
</evidence>
<protein>
    <submittedName>
        <fullName evidence="2">Uncharacterized protein</fullName>
    </submittedName>
</protein>
<feature type="compositionally biased region" description="Gly residues" evidence="1">
    <location>
        <begin position="1"/>
        <end position="16"/>
    </location>
</feature>
<reference evidence="2" key="2">
    <citation type="journal article" date="2015" name="Data Brief">
        <title>Shoot transcriptome of the giant reed, Arundo donax.</title>
        <authorList>
            <person name="Barrero R.A."/>
            <person name="Guerrero F.D."/>
            <person name="Moolhuijzen P."/>
            <person name="Goolsby J.A."/>
            <person name="Tidwell J."/>
            <person name="Bellgard S.E."/>
            <person name="Bellgard M.I."/>
        </authorList>
    </citation>
    <scope>NUCLEOTIDE SEQUENCE</scope>
    <source>
        <tissue evidence="2">Shoot tissue taken approximately 20 cm above the soil surface</tissue>
    </source>
</reference>
<sequence>MGGGGCSDLIGGGGRGVNRWLWQGSRSPSSSAPASSTRPRRAPLPPSLRLPSHSSSPPGSPPHREIPWTSGTGGRRRGVAVVGGWWW</sequence>
<dbReference type="AlphaFoldDB" id="A0A0A9CUM9"/>
<proteinExistence type="predicted"/>
<accession>A0A0A9CUM9</accession>
<dbReference type="EMBL" id="GBRH01217851">
    <property type="protein sequence ID" value="JAD80044.1"/>
    <property type="molecule type" value="Transcribed_RNA"/>
</dbReference>
<feature type="compositionally biased region" description="Low complexity" evidence="1">
    <location>
        <begin position="25"/>
        <end position="37"/>
    </location>
</feature>
<organism evidence="2">
    <name type="scientific">Arundo donax</name>
    <name type="common">Giant reed</name>
    <name type="synonym">Donax arundinaceus</name>
    <dbReference type="NCBI Taxonomy" id="35708"/>
    <lineage>
        <taxon>Eukaryota</taxon>
        <taxon>Viridiplantae</taxon>
        <taxon>Streptophyta</taxon>
        <taxon>Embryophyta</taxon>
        <taxon>Tracheophyta</taxon>
        <taxon>Spermatophyta</taxon>
        <taxon>Magnoliopsida</taxon>
        <taxon>Liliopsida</taxon>
        <taxon>Poales</taxon>
        <taxon>Poaceae</taxon>
        <taxon>PACMAD clade</taxon>
        <taxon>Arundinoideae</taxon>
        <taxon>Arundineae</taxon>
        <taxon>Arundo</taxon>
    </lineage>
</organism>
<name>A0A0A9CUM9_ARUDO</name>
<evidence type="ECO:0000256" key="1">
    <source>
        <dbReference type="SAM" id="MobiDB-lite"/>
    </source>
</evidence>
<feature type="region of interest" description="Disordered" evidence="1">
    <location>
        <begin position="1"/>
        <end position="77"/>
    </location>
</feature>
<reference evidence="2" key="1">
    <citation type="submission" date="2014-09" db="EMBL/GenBank/DDBJ databases">
        <authorList>
            <person name="Magalhaes I.L.F."/>
            <person name="Oliveira U."/>
            <person name="Santos F.R."/>
            <person name="Vidigal T.H.D.A."/>
            <person name="Brescovit A.D."/>
            <person name="Santos A.J."/>
        </authorList>
    </citation>
    <scope>NUCLEOTIDE SEQUENCE</scope>
    <source>
        <tissue evidence="2">Shoot tissue taken approximately 20 cm above the soil surface</tissue>
    </source>
</reference>